<protein>
    <submittedName>
        <fullName evidence="1">Uncharacterized protein</fullName>
    </submittedName>
</protein>
<dbReference type="OrthoDB" id="5077589at2759"/>
<dbReference type="Proteomes" id="UP000605986">
    <property type="component" value="Unassembled WGS sequence"/>
</dbReference>
<keyword evidence="2" id="KW-1185">Reference proteome</keyword>
<proteinExistence type="predicted"/>
<gene>
    <name evidence="1" type="ORF">F53441_7026</name>
</gene>
<dbReference type="AlphaFoldDB" id="A0A8H4KHD8"/>
<evidence type="ECO:0000313" key="2">
    <source>
        <dbReference type="Proteomes" id="UP000605986"/>
    </source>
</evidence>
<comment type="caution">
    <text evidence="1">The sequence shown here is derived from an EMBL/GenBank/DDBJ whole genome shotgun (WGS) entry which is preliminary data.</text>
</comment>
<dbReference type="EMBL" id="JAADJG010000272">
    <property type="protein sequence ID" value="KAF4449831.1"/>
    <property type="molecule type" value="Genomic_DNA"/>
</dbReference>
<accession>A0A8H4KHD8</accession>
<reference evidence="1" key="1">
    <citation type="submission" date="2020-01" db="EMBL/GenBank/DDBJ databases">
        <title>Identification and distribution of gene clusters putatively required for synthesis of sphingolipid metabolism inhibitors in phylogenetically diverse species of the filamentous fungus Fusarium.</title>
        <authorList>
            <person name="Kim H.-S."/>
            <person name="Busman M."/>
            <person name="Brown D.W."/>
            <person name="Divon H."/>
            <person name="Uhlig S."/>
            <person name="Proctor R.H."/>
        </authorList>
    </citation>
    <scope>NUCLEOTIDE SEQUENCE</scope>
    <source>
        <strain evidence="1">NRRL 53441</strain>
    </source>
</reference>
<name>A0A8H4KHD8_9HYPO</name>
<evidence type="ECO:0000313" key="1">
    <source>
        <dbReference type="EMBL" id="KAF4449831.1"/>
    </source>
</evidence>
<organism evidence="1 2">
    <name type="scientific">Fusarium austroafricanum</name>
    <dbReference type="NCBI Taxonomy" id="2364996"/>
    <lineage>
        <taxon>Eukaryota</taxon>
        <taxon>Fungi</taxon>
        <taxon>Dikarya</taxon>
        <taxon>Ascomycota</taxon>
        <taxon>Pezizomycotina</taxon>
        <taxon>Sordariomycetes</taxon>
        <taxon>Hypocreomycetidae</taxon>
        <taxon>Hypocreales</taxon>
        <taxon>Nectriaceae</taxon>
        <taxon>Fusarium</taxon>
        <taxon>Fusarium concolor species complex</taxon>
    </lineage>
</organism>
<sequence length="153" mass="17223">MAASEPGRLILHEDIVNDERFSPSRAPKAVLRNHQDLTREDKLALKQYAEEYAFVVVYQQGQTCASSKKLLKKFYTAIFDMWSTTQRHNPPPLKPTRTLLISEGVKIGSLKQDCPATPGQEVPKARQAGQPVSLKLSIKPEAGSIEWIYEDED</sequence>